<accession>A0A6A7BES5</accession>
<dbReference type="Proteomes" id="UP000799423">
    <property type="component" value="Unassembled WGS sequence"/>
</dbReference>
<evidence type="ECO:0000313" key="3">
    <source>
        <dbReference type="Proteomes" id="UP000799423"/>
    </source>
</evidence>
<protein>
    <submittedName>
        <fullName evidence="2">Uncharacterized protein</fullName>
    </submittedName>
</protein>
<evidence type="ECO:0000256" key="1">
    <source>
        <dbReference type="SAM" id="MobiDB-lite"/>
    </source>
</evidence>
<sequence>MSSHHMPNPVDLHTPQNPNSVTSTKPRTTLAQHTTEAKQASPSTTATFHVASTPNKPLHQAFPAQQESLIHKSHT</sequence>
<reference evidence="2" key="1">
    <citation type="submission" date="2020-01" db="EMBL/GenBank/DDBJ databases">
        <authorList>
            <consortium name="DOE Joint Genome Institute"/>
            <person name="Haridas S."/>
            <person name="Albert R."/>
            <person name="Binder M."/>
            <person name="Bloem J."/>
            <person name="Labutti K."/>
            <person name="Salamov A."/>
            <person name="Andreopoulos B."/>
            <person name="Baker S.E."/>
            <person name="Barry K."/>
            <person name="Bills G."/>
            <person name="Bluhm B.H."/>
            <person name="Cannon C."/>
            <person name="Castanera R."/>
            <person name="Culley D.E."/>
            <person name="Daum C."/>
            <person name="Ezra D."/>
            <person name="Gonzalez J.B."/>
            <person name="Henrissat B."/>
            <person name="Kuo A."/>
            <person name="Liang C."/>
            <person name="Lipzen A."/>
            <person name="Lutzoni F."/>
            <person name="Magnuson J."/>
            <person name="Mondo S."/>
            <person name="Nolan M."/>
            <person name="Ohm R."/>
            <person name="Pangilinan J."/>
            <person name="Park H.-J."/>
            <person name="Ramirez L."/>
            <person name="Alfaro M."/>
            <person name="Sun H."/>
            <person name="Tritt A."/>
            <person name="Yoshinaga Y."/>
            <person name="Zwiers L.-H."/>
            <person name="Turgeon B.G."/>
            <person name="Goodwin S.B."/>
            <person name="Spatafora J.W."/>
            <person name="Crous P.W."/>
            <person name="Grigoriev I.V."/>
        </authorList>
    </citation>
    <scope>NUCLEOTIDE SEQUENCE</scope>
    <source>
        <strain evidence="2">IPT5</strain>
    </source>
</reference>
<feature type="compositionally biased region" description="Polar residues" evidence="1">
    <location>
        <begin position="14"/>
        <end position="55"/>
    </location>
</feature>
<dbReference type="EMBL" id="MU006297">
    <property type="protein sequence ID" value="KAF2852889.1"/>
    <property type="molecule type" value="Genomic_DNA"/>
</dbReference>
<proteinExistence type="predicted"/>
<evidence type="ECO:0000313" key="2">
    <source>
        <dbReference type="EMBL" id="KAF2852889.1"/>
    </source>
</evidence>
<name>A0A6A7BES5_9PLEO</name>
<keyword evidence="3" id="KW-1185">Reference proteome</keyword>
<organism evidence="2 3">
    <name type="scientific">Plenodomus tracheiphilus IPT5</name>
    <dbReference type="NCBI Taxonomy" id="1408161"/>
    <lineage>
        <taxon>Eukaryota</taxon>
        <taxon>Fungi</taxon>
        <taxon>Dikarya</taxon>
        <taxon>Ascomycota</taxon>
        <taxon>Pezizomycotina</taxon>
        <taxon>Dothideomycetes</taxon>
        <taxon>Pleosporomycetidae</taxon>
        <taxon>Pleosporales</taxon>
        <taxon>Pleosporineae</taxon>
        <taxon>Leptosphaeriaceae</taxon>
        <taxon>Plenodomus</taxon>
    </lineage>
</organism>
<feature type="region of interest" description="Disordered" evidence="1">
    <location>
        <begin position="1"/>
        <end position="75"/>
    </location>
</feature>
<dbReference type="AlphaFoldDB" id="A0A6A7BES5"/>
<gene>
    <name evidence="2" type="ORF">T440DRAFT_466464</name>
</gene>